<dbReference type="InterPro" id="IPR024191">
    <property type="entry name" value="Peptidase_M61"/>
</dbReference>
<feature type="domain" description="PDZ" evidence="2">
    <location>
        <begin position="467"/>
        <end position="552"/>
    </location>
</feature>
<accession>A0A6G7ZM93</accession>
<protein>
    <submittedName>
        <fullName evidence="3">M61 family metallopeptidase</fullName>
    </submittedName>
</protein>
<dbReference type="InterPro" id="IPR007963">
    <property type="entry name" value="Peptidase_M61_catalytic"/>
</dbReference>
<name>A0A6G7ZM93_9SPHN</name>
<proteinExistence type="predicted"/>
<reference evidence="3 4" key="1">
    <citation type="submission" date="2020-03" db="EMBL/GenBank/DDBJ databases">
        <title>Sphingomonas sp. nov., isolated from fish.</title>
        <authorList>
            <person name="Hyun D.-W."/>
            <person name="Bae J.-W."/>
        </authorList>
    </citation>
    <scope>NUCLEOTIDE SEQUENCE [LARGE SCALE GENOMIC DNA]</scope>
    <source>
        <strain evidence="3 4">HDW15C</strain>
    </source>
</reference>
<dbReference type="InterPro" id="IPR036034">
    <property type="entry name" value="PDZ_sf"/>
</dbReference>
<dbReference type="PIRSF" id="PIRSF016493">
    <property type="entry name" value="Glycyl_aminpptds"/>
    <property type="match status" value="1"/>
</dbReference>
<dbReference type="EMBL" id="CP049871">
    <property type="protein sequence ID" value="QIL02117.1"/>
    <property type="molecule type" value="Genomic_DNA"/>
</dbReference>
<dbReference type="InterPro" id="IPR040756">
    <property type="entry name" value="Peptidase_M61_N"/>
</dbReference>
<feature type="chain" id="PRO_5026188768" evidence="1">
    <location>
        <begin position="23"/>
        <end position="595"/>
    </location>
</feature>
<dbReference type="Proteomes" id="UP000502502">
    <property type="component" value="Chromosome"/>
</dbReference>
<gene>
    <name evidence="3" type="ORF">G7078_04490</name>
</gene>
<dbReference type="RefSeq" id="WP_166093420.1">
    <property type="nucleotide sequence ID" value="NZ_CP049871.1"/>
</dbReference>
<sequence>MFRAFKYLAAASALALAATAEARVDYAIDLTAPEHHTGKVSIDFPATAGASLDIRMPAWRTGRYNILNLANGVRGFSASDRAGRPLRWKKIDKSTWRIHRAPGTPVRVGYEIYGNELGLRTRHIDDSHAYLNPSAIFMYADSLRSDDTTVSLRVPSGWTSVSGMQSPAPHRFIAANWDVLTDSPIETGISRRFAFKEGGRDYEVVFWGDGNYDARQTVADLQKIVAQAPKIWSAYPFQRYVFIVHATDGAGGATEHLNSTVIQIPRYAFWPRERYLGFLSTASHEFIHTWNVKAYRPSGLVPYDYQRENYSDLLWIAEGSTSYFADQQLLRAGIATPKEYFGHLDDIIDGHQRRGGAAVQSVADASFDQWIGQSGDRARNSEVDIYDQGEIVSWILDIALLERTGGRVSYRDVHDALYKRFPSTRRGYSSADVLQILQELTGSSWNDWWARYVNAPLGAVDFNSLLNPVGLKLTYSNAADPKPFAGWSGEQGSGGMKLTSVERGGPAWNAGFTPDDIIVAFDGKRVTNDRFGAALAERRPGATVTVTYFRRDQIGQKTLKLGASSGDASVGPIDNPTAAQKALFQRWLLVTYPGA</sequence>
<dbReference type="SUPFAM" id="SSF55486">
    <property type="entry name" value="Metalloproteases ('zincins'), catalytic domain"/>
    <property type="match status" value="1"/>
</dbReference>
<dbReference type="Gene3D" id="2.60.40.3650">
    <property type="match status" value="1"/>
</dbReference>
<dbReference type="Pfam" id="PF05299">
    <property type="entry name" value="Peptidase_M61"/>
    <property type="match status" value="1"/>
</dbReference>
<dbReference type="Gene3D" id="1.10.390.10">
    <property type="entry name" value="Neutral Protease Domain 2"/>
    <property type="match status" value="1"/>
</dbReference>
<dbReference type="KEGG" id="ssin:G7078_04490"/>
<dbReference type="InterPro" id="IPR027268">
    <property type="entry name" value="Peptidase_M4/M1_CTD_sf"/>
</dbReference>
<dbReference type="Gene3D" id="2.30.42.10">
    <property type="match status" value="1"/>
</dbReference>
<dbReference type="AlphaFoldDB" id="A0A6G7ZM93"/>
<evidence type="ECO:0000313" key="4">
    <source>
        <dbReference type="Proteomes" id="UP000502502"/>
    </source>
</evidence>
<keyword evidence="4" id="KW-1185">Reference proteome</keyword>
<dbReference type="Pfam" id="PF13180">
    <property type="entry name" value="PDZ_2"/>
    <property type="match status" value="1"/>
</dbReference>
<dbReference type="InterPro" id="IPR001478">
    <property type="entry name" value="PDZ"/>
</dbReference>
<feature type="signal peptide" evidence="1">
    <location>
        <begin position="1"/>
        <end position="22"/>
    </location>
</feature>
<evidence type="ECO:0000313" key="3">
    <source>
        <dbReference type="EMBL" id="QIL02117.1"/>
    </source>
</evidence>
<evidence type="ECO:0000256" key="1">
    <source>
        <dbReference type="SAM" id="SignalP"/>
    </source>
</evidence>
<dbReference type="Pfam" id="PF17899">
    <property type="entry name" value="Peptidase_M61_N"/>
    <property type="match status" value="1"/>
</dbReference>
<keyword evidence="1" id="KW-0732">Signal</keyword>
<dbReference type="SUPFAM" id="SSF50156">
    <property type="entry name" value="PDZ domain-like"/>
    <property type="match status" value="1"/>
</dbReference>
<dbReference type="SMART" id="SM00228">
    <property type="entry name" value="PDZ"/>
    <property type="match status" value="1"/>
</dbReference>
<organism evidence="3 4">
    <name type="scientific">Sphingomonas sinipercae</name>
    <dbReference type="NCBI Taxonomy" id="2714944"/>
    <lineage>
        <taxon>Bacteria</taxon>
        <taxon>Pseudomonadati</taxon>
        <taxon>Pseudomonadota</taxon>
        <taxon>Alphaproteobacteria</taxon>
        <taxon>Sphingomonadales</taxon>
        <taxon>Sphingomonadaceae</taxon>
        <taxon>Sphingomonas</taxon>
    </lineage>
</organism>
<evidence type="ECO:0000259" key="2">
    <source>
        <dbReference type="SMART" id="SM00228"/>
    </source>
</evidence>